<keyword evidence="10 13" id="KW-0472">Membrane</keyword>
<dbReference type="SUPFAM" id="SSF54768">
    <property type="entry name" value="dsRNA-binding domain-like"/>
    <property type="match status" value="1"/>
</dbReference>
<dbReference type="Pfam" id="PF01207">
    <property type="entry name" value="Dus"/>
    <property type="match status" value="1"/>
</dbReference>
<sequence>MDEVCKKHLWSGTGKRILAPMVRISTLAFRLMCLDYGADLVFTEEIVDQKMIGCKRKINEHLGTIDFCSEGDNFPRFRTCSKENNKLVFQIGTSDGEKALAAARVVEQDVAGIDVNMGCPKPFSLLGGMGAALLEQREKVRSILTMLVQNISKPISCKIRVLPSVQDTVDLCRLIEECGVQAITIHGRTTSERAQHPNRDDFIAEVTRAVRIPVICNGGSSGIRQHTDIEKFRLKCNATHAMIARAAIVNPSIFQSDGFDDFKTVVSRYISYAVNYEECVQLVKYTIQRMSRERHDFVKIIQETAAAATMYEICQVWGMEKIYEDRVISLQKSMECNRLRKTFEGETFSLKVHYVRKHFKLKTPKLLLHQWCRETNRRQPVYHTEQRSSDRKFNSYVTLDNKHFKSELWISNKRYSEHSAALVAIIYLGLTKLLPEKCLNEMSFDCNISAFFNTMFWKLLVSNDSVCPKGVGWIYEYFGECVETDMQLASFWIGIISLMIWFFPLFPQLYTNYKRGHCNDALSIYFLLLWFLGDSLNLTGAVLTKQLPTQIFVAIYYVFQDLIILIQYFYYKMKNEWRSHFARDLGSGSLRCFLIPAAVQSLAVSQFFEVDEVDGAVFHGSVDQLGYAMGIVSCICYISSRFPQLYKNFRRKSTRGINMWMFYLIFAANFTYGLSVCLGGVDEDYFIRHMPWLLGSLGCCFLDIFTIAQYFLYRSSLNDSQDTPILQTTDDFHVLSYVHTFFPVPNILFKKRKFSNKRIELLCCHVLFELRHVTGVKKKEQRWVTLRDSTVRVLKWIPVTESESLVTNRKAPASINITKLTNENAESSQDSTDYILDFEGQESDQKASSNFSETNDDSNAFSEPCFDSDSNQAIMNNGMSNQVSGASDFSDLMKNEQAALNSKEDENDKLSEEPEMKRRKNL</sequence>
<evidence type="ECO:0000256" key="13">
    <source>
        <dbReference type="SAM" id="Phobius"/>
    </source>
</evidence>
<evidence type="ECO:0000256" key="8">
    <source>
        <dbReference type="ARBA" id="ARBA00022989"/>
    </source>
</evidence>
<evidence type="ECO:0000313" key="16">
    <source>
        <dbReference type="Proteomes" id="UP000054826"/>
    </source>
</evidence>
<dbReference type="GO" id="GO:0098852">
    <property type="term" value="C:lytic vacuole membrane"/>
    <property type="evidence" value="ECO:0007669"/>
    <property type="project" value="UniProtKB-ARBA"/>
</dbReference>
<dbReference type="InterPro" id="IPR014720">
    <property type="entry name" value="dsRBD_dom"/>
</dbReference>
<dbReference type="PANTHER" id="PTHR45936:SF1">
    <property type="entry name" value="TRNA-DIHYDROURIDINE(20) SYNTHASE [NAD(P)+]-LIKE"/>
    <property type="match status" value="1"/>
</dbReference>
<dbReference type="Proteomes" id="UP000054826">
    <property type="component" value="Unassembled WGS sequence"/>
</dbReference>
<keyword evidence="6 13" id="KW-0812">Transmembrane</keyword>
<feature type="transmembrane region" description="Helical" evidence="13">
    <location>
        <begin position="522"/>
        <end position="543"/>
    </location>
</feature>
<dbReference type="CDD" id="cd19871">
    <property type="entry name" value="DSRM_DUS2L"/>
    <property type="match status" value="1"/>
</dbReference>
<dbReference type="GO" id="GO:0015174">
    <property type="term" value="F:basic amino acid transmembrane transporter activity"/>
    <property type="evidence" value="ECO:0007669"/>
    <property type="project" value="UniProtKB-ARBA"/>
</dbReference>
<comment type="cofactor">
    <cofactor evidence="1">
        <name>FMN</name>
        <dbReference type="ChEBI" id="CHEBI:58210"/>
    </cofactor>
</comment>
<evidence type="ECO:0000256" key="6">
    <source>
        <dbReference type="ARBA" id="ARBA00022692"/>
    </source>
</evidence>
<dbReference type="InterPro" id="IPR018517">
    <property type="entry name" value="tRNA_hU_synthase_CS"/>
</dbReference>
<evidence type="ECO:0000256" key="11">
    <source>
        <dbReference type="PROSITE-ProRule" id="PRU00266"/>
    </source>
</evidence>
<dbReference type="InterPro" id="IPR006603">
    <property type="entry name" value="PQ-loop_rpt"/>
</dbReference>
<dbReference type="PROSITE" id="PS01136">
    <property type="entry name" value="UPF0034"/>
    <property type="match status" value="1"/>
</dbReference>
<keyword evidence="7" id="KW-0819">tRNA processing</keyword>
<reference evidence="15 16" key="1">
    <citation type="submission" date="2015-01" db="EMBL/GenBank/DDBJ databases">
        <title>Evolution of Trichinella species and genotypes.</title>
        <authorList>
            <person name="Korhonen P.K."/>
            <person name="Edoardo P."/>
            <person name="Giuseppe L.R."/>
            <person name="Gasser R.B."/>
        </authorList>
    </citation>
    <scope>NUCLEOTIDE SEQUENCE [LARGE SCALE GENOMIC DNA]</scope>
    <source>
        <strain evidence="15">ISS176</strain>
    </source>
</reference>
<dbReference type="Gene3D" id="3.20.20.70">
    <property type="entry name" value="Aldolase class I"/>
    <property type="match status" value="1"/>
</dbReference>
<comment type="caution">
    <text evidence="15">The sequence shown here is derived from an EMBL/GenBank/DDBJ whole genome shotgun (WGS) entry which is preliminary data.</text>
</comment>
<evidence type="ECO:0000256" key="12">
    <source>
        <dbReference type="SAM" id="MobiDB-lite"/>
    </source>
</evidence>
<feature type="compositionally biased region" description="Polar residues" evidence="12">
    <location>
        <begin position="846"/>
        <end position="861"/>
    </location>
</feature>
<evidence type="ECO:0000256" key="7">
    <source>
        <dbReference type="ARBA" id="ARBA00022694"/>
    </source>
</evidence>
<feature type="compositionally biased region" description="Polar residues" evidence="12">
    <location>
        <begin position="868"/>
        <end position="887"/>
    </location>
</feature>
<dbReference type="EMBL" id="JYDV01000056">
    <property type="protein sequence ID" value="KRZ37591.1"/>
    <property type="molecule type" value="Genomic_DNA"/>
</dbReference>
<feature type="compositionally biased region" description="Basic and acidic residues" evidence="12">
    <location>
        <begin position="902"/>
        <end position="916"/>
    </location>
</feature>
<keyword evidence="9" id="KW-0560">Oxidoreductase</keyword>
<dbReference type="InterPro" id="IPR006804">
    <property type="entry name" value="BCL7"/>
</dbReference>
<organism evidence="15 16">
    <name type="scientific">Trichinella pseudospiralis</name>
    <name type="common">Parasitic roundworm</name>
    <dbReference type="NCBI Taxonomy" id="6337"/>
    <lineage>
        <taxon>Eukaryota</taxon>
        <taxon>Metazoa</taxon>
        <taxon>Ecdysozoa</taxon>
        <taxon>Nematoda</taxon>
        <taxon>Enoplea</taxon>
        <taxon>Dorylaimia</taxon>
        <taxon>Trichinellida</taxon>
        <taxon>Trichinellidae</taxon>
        <taxon>Trichinella</taxon>
    </lineage>
</organism>
<evidence type="ECO:0000256" key="4">
    <source>
        <dbReference type="ARBA" id="ARBA00022630"/>
    </source>
</evidence>
<dbReference type="InterPro" id="IPR052582">
    <property type="entry name" value="tRNA-DUS-like"/>
</dbReference>
<dbReference type="InterPro" id="IPR044463">
    <property type="entry name" value="DUS2_DSRM"/>
</dbReference>
<evidence type="ECO:0000256" key="5">
    <source>
        <dbReference type="ARBA" id="ARBA00022643"/>
    </source>
</evidence>
<dbReference type="PANTHER" id="PTHR45936">
    <property type="entry name" value="TRNA-DIHYDROURIDINE(20) SYNTHASE [NAD(P)+]-LIKE"/>
    <property type="match status" value="1"/>
</dbReference>
<feature type="transmembrane region" description="Helical" evidence="13">
    <location>
        <begin position="491"/>
        <end position="510"/>
    </location>
</feature>
<dbReference type="Pfam" id="PF04714">
    <property type="entry name" value="BCL_N"/>
    <property type="match status" value="1"/>
</dbReference>
<accession>A0A0V1JRK3</accession>
<evidence type="ECO:0000256" key="9">
    <source>
        <dbReference type="ARBA" id="ARBA00023002"/>
    </source>
</evidence>
<evidence type="ECO:0000256" key="2">
    <source>
        <dbReference type="ARBA" id="ARBA00004141"/>
    </source>
</evidence>
<dbReference type="Pfam" id="PF04193">
    <property type="entry name" value="PQ-loop"/>
    <property type="match status" value="2"/>
</dbReference>
<feature type="transmembrane region" description="Helical" evidence="13">
    <location>
        <begin position="693"/>
        <end position="713"/>
    </location>
</feature>
<evidence type="ECO:0000256" key="1">
    <source>
        <dbReference type="ARBA" id="ARBA00001917"/>
    </source>
</evidence>
<keyword evidence="5" id="KW-0288">FMN</keyword>
<dbReference type="GO" id="GO:0017150">
    <property type="term" value="F:tRNA dihydrouridine synthase activity"/>
    <property type="evidence" value="ECO:0007669"/>
    <property type="project" value="InterPro"/>
</dbReference>
<dbReference type="Gene3D" id="3.30.160.20">
    <property type="match status" value="1"/>
</dbReference>
<evidence type="ECO:0000256" key="3">
    <source>
        <dbReference type="ARBA" id="ARBA00010326"/>
    </source>
</evidence>
<dbReference type="FunFam" id="1.20.1280.290:FF:000009">
    <property type="entry name" value="PQ loop repeat family protein"/>
    <property type="match status" value="1"/>
</dbReference>
<protein>
    <submittedName>
        <fullName evidence="15">tRNA-dihydrouridine(20) synthase [NAD(P)+]-like</fullName>
    </submittedName>
</protein>
<keyword evidence="11" id="KW-0694">RNA-binding</keyword>
<comment type="subcellular location">
    <subcellularLocation>
        <location evidence="2">Membrane</location>
        <topology evidence="2">Multi-pass membrane protein</topology>
    </subcellularLocation>
</comment>
<dbReference type="AlphaFoldDB" id="A0A0V1JRK3"/>
<feature type="domain" description="DRBM" evidence="14">
    <location>
        <begin position="363"/>
        <end position="430"/>
    </location>
</feature>
<dbReference type="SUPFAM" id="SSF51395">
    <property type="entry name" value="FMN-linked oxidoreductases"/>
    <property type="match status" value="1"/>
</dbReference>
<dbReference type="GO" id="GO:0050660">
    <property type="term" value="F:flavin adenine dinucleotide binding"/>
    <property type="evidence" value="ECO:0007669"/>
    <property type="project" value="InterPro"/>
</dbReference>
<dbReference type="GO" id="GO:0000049">
    <property type="term" value="F:tRNA binding"/>
    <property type="evidence" value="ECO:0007669"/>
    <property type="project" value="InterPro"/>
</dbReference>
<proteinExistence type="inferred from homology"/>
<comment type="similarity">
    <text evidence="3">Belongs to the BCL7 family.</text>
</comment>
<keyword evidence="4" id="KW-0285">Flavoprotein</keyword>
<gene>
    <name evidence="15" type="primary">Dus2</name>
    <name evidence="15" type="ORF">T4C_440</name>
</gene>
<dbReference type="CDD" id="cd02801">
    <property type="entry name" value="DUS_like_FMN"/>
    <property type="match status" value="1"/>
</dbReference>
<dbReference type="InterPro" id="IPR013785">
    <property type="entry name" value="Aldolase_TIM"/>
</dbReference>
<keyword evidence="8 13" id="KW-1133">Transmembrane helix</keyword>
<feature type="region of interest" description="Disordered" evidence="12">
    <location>
        <begin position="845"/>
        <end position="922"/>
    </location>
</feature>
<dbReference type="SMART" id="SM00679">
    <property type="entry name" value="CTNS"/>
    <property type="match status" value="2"/>
</dbReference>
<evidence type="ECO:0000313" key="15">
    <source>
        <dbReference type="EMBL" id="KRZ37591.1"/>
    </source>
</evidence>
<feature type="transmembrane region" description="Helical" evidence="13">
    <location>
        <begin position="660"/>
        <end position="681"/>
    </location>
</feature>
<dbReference type="InterPro" id="IPR035587">
    <property type="entry name" value="DUS-like_FMN-bd"/>
</dbReference>
<evidence type="ECO:0000259" key="14">
    <source>
        <dbReference type="PROSITE" id="PS50137"/>
    </source>
</evidence>
<name>A0A0V1JRK3_TRIPS</name>
<dbReference type="Gene3D" id="1.20.1280.290">
    <property type="match status" value="2"/>
</dbReference>
<feature type="transmembrane region" description="Helical" evidence="13">
    <location>
        <begin position="549"/>
        <end position="571"/>
    </location>
</feature>
<evidence type="ECO:0000256" key="10">
    <source>
        <dbReference type="ARBA" id="ARBA00023136"/>
    </source>
</evidence>
<dbReference type="PROSITE" id="PS50137">
    <property type="entry name" value="DS_RBD"/>
    <property type="match status" value="1"/>
</dbReference>
<dbReference type="Pfam" id="PF00035">
    <property type="entry name" value="dsrm"/>
    <property type="match status" value="1"/>
</dbReference>